<proteinExistence type="predicted"/>
<dbReference type="PIRSF" id="PIRSF026631">
    <property type="entry name" value="UCP026631"/>
    <property type="match status" value="1"/>
</dbReference>
<feature type="transmembrane region" description="Helical" evidence="1">
    <location>
        <begin position="396"/>
        <end position="414"/>
    </location>
</feature>
<evidence type="ECO:0000256" key="1">
    <source>
        <dbReference type="SAM" id="Phobius"/>
    </source>
</evidence>
<sequence>MEQNNHDFSIPQRQPSVAIGIILIKFFRMTVKAMWPILLSLVIGRRAGSTFDDIILYVVIGFAVYNLLGSILTYFRFYYYIKDNAIVLDKGVLKKTRTNIPFERIQTINFSQNLLHQLFNVVSVEIDSAGANKSEISIDALRKNEAIALRDYIMAEKKQLIEESGTEEEKTISADKNPSDLLLHLKPGDLIKVGVSQNHLRSMGIIFAFVFTTINEITDNISDFIADQLGQYESYVVDNTLFAFVASVVLVTVISFLFSLVNSILKYYDLKLWLSNNGLKLVRGLLNREEVTINKNKVQMVSWSTNPIRKIFKMYTLQIAQASSSEVNAQKSKINVPGSYKHQISKVINMVFPSEYLGAEAKHFISPLIKLRIILFYGLIPSALGLSTWFLIGEAAFYFLLILPLSFFLGRAYYKKRSYEINEELIRSNSGIVGTENVLTQIHKVQAVRVKQSWYQRRKQLATIKVYTAAGELSIPFISLSEALQLESFILYRIQTDKREWM</sequence>
<dbReference type="Pfam" id="PF03703">
    <property type="entry name" value="bPH_2"/>
    <property type="match status" value="3"/>
</dbReference>
<dbReference type="RefSeq" id="WP_062594167.1">
    <property type="nucleotide sequence ID" value="NZ_LQZQ01000051.1"/>
</dbReference>
<dbReference type="STRING" id="279360.MB14_11745"/>
<feature type="transmembrane region" description="Helical" evidence="1">
    <location>
        <begin position="371"/>
        <end position="390"/>
    </location>
</feature>
<accession>A0A150WY75</accession>
<dbReference type="PANTHER" id="PTHR34473:SF2">
    <property type="entry name" value="UPF0699 TRANSMEMBRANE PROTEIN YDBT"/>
    <property type="match status" value="1"/>
</dbReference>
<feature type="transmembrane region" description="Helical" evidence="1">
    <location>
        <begin position="241"/>
        <end position="265"/>
    </location>
</feature>
<protein>
    <recommendedName>
        <fullName evidence="2">YdbS-like PH domain-containing protein</fullName>
    </recommendedName>
</protein>
<keyword evidence="1" id="KW-0812">Transmembrane</keyword>
<dbReference type="Proteomes" id="UP000075583">
    <property type="component" value="Unassembled WGS sequence"/>
</dbReference>
<dbReference type="AlphaFoldDB" id="A0A150WY75"/>
<evidence type="ECO:0000259" key="2">
    <source>
        <dbReference type="Pfam" id="PF03703"/>
    </source>
</evidence>
<dbReference type="OrthoDB" id="1049931at2"/>
<feature type="domain" description="YdbS-like PH" evidence="2">
    <location>
        <begin position="74"/>
        <end position="153"/>
    </location>
</feature>
<keyword evidence="1" id="KW-1133">Transmembrane helix</keyword>
<gene>
    <name evidence="3" type="ORF">MB14_11745</name>
</gene>
<evidence type="ECO:0000313" key="3">
    <source>
        <dbReference type="EMBL" id="KYG71439.1"/>
    </source>
</evidence>
<comment type="caution">
    <text evidence="3">The sequence shown here is derived from an EMBL/GenBank/DDBJ whole genome shotgun (WGS) entry which is preliminary data.</text>
</comment>
<keyword evidence="1" id="KW-0472">Membrane</keyword>
<name>A0A150WY75_ROSEK</name>
<feature type="domain" description="YdbS-like PH" evidence="2">
    <location>
        <begin position="267"/>
        <end position="326"/>
    </location>
</feature>
<reference evidence="3" key="1">
    <citation type="submission" date="2016-01" db="EMBL/GenBank/DDBJ databases">
        <title>Genome sequencing of Roseivirga ehrenbergii KMM 6017.</title>
        <authorList>
            <person name="Selvaratnam C."/>
            <person name="Thevarajoo S."/>
            <person name="Goh K.M."/>
            <person name="Ee R."/>
            <person name="Chan K.-G."/>
            <person name="Chong C.S."/>
        </authorList>
    </citation>
    <scope>NUCLEOTIDE SEQUENCE [LARGE SCALE GENOMIC DNA]</scope>
    <source>
        <strain evidence="3">KMM 6017</strain>
    </source>
</reference>
<feature type="domain" description="YdbS-like PH" evidence="2">
    <location>
        <begin position="414"/>
        <end position="489"/>
    </location>
</feature>
<feature type="transmembrane region" description="Helical" evidence="1">
    <location>
        <begin position="54"/>
        <end position="75"/>
    </location>
</feature>
<organism evidence="3 4">
    <name type="scientific">Roseivirga ehrenbergii (strain DSM 102268 / JCM 13514 / KCTC 12282 / NCIMB 14502 / KMM 6017)</name>
    <dbReference type="NCBI Taxonomy" id="279360"/>
    <lineage>
        <taxon>Bacteria</taxon>
        <taxon>Pseudomonadati</taxon>
        <taxon>Bacteroidota</taxon>
        <taxon>Cytophagia</taxon>
        <taxon>Cytophagales</taxon>
        <taxon>Roseivirgaceae</taxon>
        <taxon>Roseivirga</taxon>
    </lineage>
</organism>
<feature type="transmembrane region" description="Helical" evidence="1">
    <location>
        <begin position="17"/>
        <end position="42"/>
    </location>
</feature>
<dbReference type="InterPro" id="IPR005182">
    <property type="entry name" value="YdbS-like_PH"/>
</dbReference>
<evidence type="ECO:0000313" key="4">
    <source>
        <dbReference type="Proteomes" id="UP000075583"/>
    </source>
</evidence>
<dbReference type="EMBL" id="LQZQ01000051">
    <property type="protein sequence ID" value="KYG71439.1"/>
    <property type="molecule type" value="Genomic_DNA"/>
</dbReference>
<keyword evidence="4" id="KW-1185">Reference proteome</keyword>
<dbReference type="PANTHER" id="PTHR34473">
    <property type="entry name" value="UPF0699 TRANSMEMBRANE PROTEIN YDBS"/>
    <property type="match status" value="1"/>
</dbReference>
<dbReference type="InterPro" id="IPR014529">
    <property type="entry name" value="UCP026631"/>
</dbReference>